<keyword evidence="5 7" id="KW-0472">Membrane</keyword>
<keyword evidence="4 7" id="KW-1133">Transmembrane helix</keyword>
<accession>A0A2B4RPT3</accession>
<dbReference type="GO" id="GO:0006888">
    <property type="term" value="P:endoplasmic reticulum to Golgi vesicle-mediated transport"/>
    <property type="evidence" value="ECO:0007669"/>
    <property type="project" value="InterPro"/>
</dbReference>
<dbReference type="Proteomes" id="UP000225706">
    <property type="component" value="Unassembled WGS sequence"/>
</dbReference>
<evidence type="ECO:0000256" key="7">
    <source>
        <dbReference type="SAM" id="Phobius"/>
    </source>
</evidence>
<gene>
    <name evidence="8" type="primary">yipf5</name>
    <name evidence="8" type="ORF">AWC38_SpisGene15115</name>
</gene>
<dbReference type="OrthoDB" id="440385at2759"/>
<feature type="transmembrane region" description="Helical" evidence="7">
    <location>
        <begin position="149"/>
        <end position="168"/>
    </location>
</feature>
<evidence type="ECO:0000256" key="3">
    <source>
        <dbReference type="ARBA" id="ARBA00022692"/>
    </source>
</evidence>
<evidence type="ECO:0000256" key="6">
    <source>
        <dbReference type="SAM" id="MobiDB-lite"/>
    </source>
</evidence>
<keyword evidence="9" id="KW-1185">Reference proteome</keyword>
<evidence type="ECO:0000313" key="8">
    <source>
        <dbReference type="EMBL" id="PFX20434.1"/>
    </source>
</evidence>
<comment type="subcellular location">
    <subcellularLocation>
        <location evidence="1">Membrane</location>
        <topology evidence="1">Multi-pass membrane protein</topology>
    </subcellularLocation>
</comment>
<dbReference type="PANTHER" id="PTHR21236:SF2">
    <property type="entry name" value="PROTEIN YIPF"/>
    <property type="match status" value="1"/>
</dbReference>
<name>A0A2B4RPT3_STYPI</name>
<evidence type="ECO:0000256" key="1">
    <source>
        <dbReference type="ARBA" id="ARBA00004141"/>
    </source>
</evidence>
<evidence type="ECO:0000313" key="9">
    <source>
        <dbReference type="Proteomes" id="UP000225706"/>
    </source>
</evidence>
<dbReference type="GO" id="GO:0016020">
    <property type="term" value="C:membrane"/>
    <property type="evidence" value="ECO:0007669"/>
    <property type="project" value="UniProtKB-SubCell"/>
</dbReference>
<feature type="transmembrane region" description="Helical" evidence="7">
    <location>
        <begin position="175"/>
        <end position="198"/>
    </location>
</feature>
<dbReference type="GO" id="GO:0005802">
    <property type="term" value="C:trans-Golgi network"/>
    <property type="evidence" value="ECO:0007669"/>
    <property type="project" value="TreeGrafter"/>
</dbReference>
<evidence type="ECO:0000256" key="2">
    <source>
        <dbReference type="ARBA" id="ARBA00010596"/>
    </source>
</evidence>
<evidence type="ECO:0000256" key="4">
    <source>
        <dbReference type="ARBA" id="ARBA00022989"/>
    </source>
</evidence>
<organism evidence="8 9">
    <name type="scientific">Stylophora pistillata</name>
    <name type="common">Smooth cauliflower coral</name>
    <dbReference type="NCBI Taxonomy" id="50429"/>
    <lineage>
        <taxon>Eukaryota</taxon>
        <taxon>Metazoa</taxon>
        <taxon>Cnidaria</taxon>
        <taxon>Anthozoa</taxon>
        <taxon>Hexacorallia</taxon>
        <taxon>Scleractinia</taxon>
        <taxon>Astrocoeniina</taxon>
        <taxon>Pocilloporidae</taxon>
        <taxon>Stylophora</taxon>
    </lineage>
</organism>
<dbReference type="PANTHER" id="PTHR21236">
    <property type="entry name" value="GOLGI MEMBRANE PROTEIN YIP1"/>
    <property type="match status" value="1"/>
</dbReference>
<dbReference type="STRING" id="50429.A0A2B4RPT3"/>
<feature type="transmembrane region" description="Helical" evidence="7">
    <location>
        <begin position="204"/>
        <end position="226"/>
    </location>
</feature>
<sequence>MSSHEGPYHQGNNSFYQDGFYPTNYDQNTSVPYENYAHQYGGASGNSSGGFYNYYNGGSQFQSPYTGNMNQGITQVDEAHGTDFDNEPPLLEELGINFEHIWQKTLSVLNPFKATDSHIMDDTDLTGPLLFCLAFGGFLLLHGKVQFGYIYGFSALGCVAMYIVLNLMSLTGVSVGCVISVLGYCLLPMVGLSGVSLVMSLQGYLGSILTAVVIGWCSLSSSKLFVTALAMDSQQPLVAYPCALVLHQDLIAMNSRLSEFSKSSVYCTPLSVVGGISEIAISGGNEKTSKPFDHKNHLLWDYIV</sequence>
<keyword evidence="3 7" id="KW-0812">Transmembrane</keyword>
<dbReference type="AlphaFoldDB" id="A0A2B4RPT3"/>
<evidence type="ECO:0000256" key="5">
    <source>
        <dbReference type="ARBA" id="ARBA00023136"/>
    </source>
</evidence>
<feature type="region of interest" description="Disordered" evidence="6">
    <location>
        <begin position="1"/>
        <end position="21"/>
    </location>
</feature>
<dbReference type="GO" id="GO:0048280">
    <property type="term" value="P:vesicle fusion with Golgi apparatus"/>
    <property type="evidence" value="ECO:0007669"/>
    <property type="project" value="TreeGrafter"/>
</dbReference>
<comment type="caution">
    <text evidence="8">The sequence shown here is derived from an EMBL/GenBank/DDBJ whole genome shotgun (WGS) entry which is preliminary data.</text>
</comment>
<protein>
    <submittedName>
        <fullName evidence="8">Protein YIPF5</fullName>
    </submittedName>
</protein>
<dbReference type="InterPro" id="IPR045231">
    <property type="entry name" value="Yip1/4-like"/>
</dbReference>
<proteinExistence type="inferred from homology"/>
<comment type="similarity">
    <text evidence="2">Belongs to the YIP1 family.</text>
</comment>
<dbReference type="EMBL" id="LSMT01000317">
    <property type="protein sequence ID" value="PFX20434.1"/>
    <property type="molecule type" value="Genomic_DNA"/>
</dbReference>
<reference evidence="9" key="1">
    <citation type="journal article" date="2017" name="bioRxiv">
        <title>Comparative analysis of the genomes of Stylophora pistillata and Acropora digitifera provides evidence for extensive differences between species of corals.</title>
        <authorList>
            <person name="Voolstra C.R."/>
            <person name="Li Y."/>
            <person name="Liew Y.J."/>
            <person name="Baumgarten S."/>
            <person name="Zoccola D."/>
            <person name="Flot J.-F."/>
            <person name="Tambutte S."/>
            <person name="Allemand D."/>
            <person name="Aranda M."/>
        </authorList>
    </citation>
    <scope>NUCLEOTIDE SEQUENCE [LARGE SCALE GENOMIC DNA]</scope>
</reference>